<keyword evidence="3" id="KW-1185">Reference proteome</keyword>
<name>A0ABP6BZR9_9ACTN</name>
<proteinExistence type="predicted"/>
<feature type="transmembrane region" description="Helical" evidence="1">
    <location>
        <begin position="46"/>
        <end position="66"/>
    </location>
</feature>
<protein>
    <recommendedName>
        <fullName evidence="4">DUF3311 domain-containing protein</fullName>
    </recommendedName>
</protein>
<keyword evidence="1" id="KW-1133">Transmembrane helix</keyword>
<accession>A0ABP6BZR9</accession>
<dbReference type="RefSeq" id="WP_344541448.1">
    <property type="nucleotide sequence ID" value="NZ_BAAATD010000003.1"/>
</dbReference>
<comment type="caution">
    <text evidence="2">The sequence shown here is derived from an EMBL/GenBank/DDBJ whole genome shotgun (WGS) entry which is preliminary data.</text>
</comment>
<evidence type="ECO:0000313" key="2">
    <source>
        <dbReference type="EMBL" id="GAA2595407.1"/>
    </source>
</evidence>
<evidence type="ECO:0008006" key="4">
    <source>
        <dbReference type="Google" id="ProtNLM"/>
    </source>
</evidence>
<evidence type="ECO:0000313" key="3">
    <source>
        <dbReference type="Proteomes" id="UP001501509"/>
    </source>
</evidence>
<organism evidence="2 3">
    <name type="scientific">Actinomadura fulvescens</name>
    <dbReference type="NCBI Taxonomy" id="46160"/>
    <lineage>
        <taxon>Bacteria</taxon>
        <taxon>Bacillati</taxon>
        <taxon>Actinomycetota</taxon>
        <taxon>Actinomycetes</taxon>
        <taxon>Streptosporangiales</taxon>
        <taxon>Thermomonosporaceae</taxon>
        <taxon>Actinomadura</taxon>
    </lineage>
</organism>
<sequence length="74" mass="8686">MASQEPPQTPRTDRSHWNWLLVVPVVIPLLTLLFNKEEPRLAGFPAFYWLQFAFIPLGVVCTLIVYRMTKRKED</sequence>
<keyword evidence="1" id="KW-0472">Membrane</keyword>
<dbReference type="InterPro" id="IPR021741">
    <property type="entry name" value="DUF3311"/>
</dbReference>
<dbReference type="EMBL" id="BAAATD010000003">
    <property type="protein sequence ID" value="GAA2595407.1"/>
    <property type="molecule type" value="Genomic_DNA"/>
</dbReference>
<feature type="transmembrane region" description="Helical" evidence="1">
    <location>
        <begin position="17"/>
        <end position="34"/>
    </location>
</feature>
<reference evidence="3" key="1">
    <citation type="journal article" date="2019" name="Int. J. Syst. Evol. Microbiol.">
        <title>The Global Catalogue of Microorganisms (GCM) 10K type strain sequencing project: providing services to taxonomists for standard genome sequencing and annotation.</title>
        <authorList>
            <consortium name="The Broad Institute Genomics Platform"/>
            <consortium name="The Broad Institute Genome Sequencing Center for Infectious Disease"/>
            <person name="Wu L."/>
            <person name="Ma J."/>
        </authorList>
    </citation>
    <scope>NUCLEOTIDE SEQUENCE [LARGE SCALE GENOMIC DNA]</scope>
    <source>
        <strain evidence="3">JCM 6833</strain>
    </source>
</reference>
<gene>
    <name evidence="2" type="ORF">GCM10010411_30980</name>
</gene>
<evidence type="ECO:0000256" key="1">
    <source>
        <dbReference type="SAM" id="Phobius"/>
    </source>
</evidence>
<dbReference type="Proteomes" id="UP001501509">
    <property type="component" value="Unassembled WGS sequence"/>
</dbReference>
<keyword evidence="1" id="KW-0812">Transmembrane</keyword>
<dbReference type="Pfam" id="PF11755">
    <property type="entry name" value="DUF3311"/>
    <property type="match status" value="1"/>
</dbReference>